<evidence type="ECO:0000313" key="2">
    <source>
        <dbReference type="EMBL" id="RDW94550.1"/>
    </source>
</evidence>
<organism evidence="2 3">
    <name type="scientific">Coleophoma crateriformis</name>
    <dbReference type="NCBI Taxonomy" id="565419"/>
    <lineage>
        <taxon>Eukaryota</taxon>
        <taxon>Fungi</taxon>
        <taxon>Dikarya</taxon>
        <taxon>Ascomycota</taxon>
        <taxon>Pezizomycotina</taxon>
        <taxon>Leotiomycetes</taxon>
        <taxon>Helotiales</taxon>
        <taxon>Dermateaceae</taxon>
        <taxon>Coleophoma</taxon>
    </lineage>
</organism>
<evidence type="ECO:0000313" key="3">
    <source>
        <dbReference type="Proteomes" id="UP000256328"/>
    </source>
</evidence>
<accession>A0A3D8T7P4</accession>
<name>A0A3D8T7P4_9HELO</name>
<dbReference type="EMBL" id="PDLN01000001">
    <property type="protein sequence ID" value="RDW94550.1"/>
    <property type="molecule type" value="Genomic_DNA"/>
</dbReference>
<protein>
    <submittedName>
        <fullName evidence="2">Uncharacterized protein</fullName>
    </submittedName>
</protein>
<proteinExistence type="predicted"/>
<keyword evidence="3" id="KW-1185">Reference proteome</keyword>
<feature type="region of interest" description="Disordered" evidence="1">
    <location>
        <begin position="78"/>
        <end position="98"/>
    </location>
</feature>
<dbReference type="Proteomes" id="UP000256328">
    <property type="component" value="Unassembled WGS sequence"/>
</dbReference>
<gene>
    <name evidence="2" type="ORF">BP5796_00313</name>
</gene>
<evidence type="ECO:0000256" key="1">
    <source>
        <dbReference type="SAM" id="MobiDB-lite"/>
    </source>
</evidence>
<reference evidence="2 3" key="1">
    <citation type="journal article" date="2018" name="IMA Fungus">
        <title>IMA Genome-F 9: Draft genome sequence of Annulohypoxylon stygium, Aspergillus mulundensis, Berkeleyomyces basicola (syn. Thielaviopsis basicola), Ceratocystis smalleyi, two Cercospora beticola strains, Coleophoma cylindrospora, Fusarium fracticaudum, Phialophora cf. hyalina, and Morchella septimelata.</title>
        <authorList>
            <person name="Wingfield B.D."/>
            <person name="Bills G.F."/>
            <person name="Dong Y."/>
            <person name="Huang W."/>
            <person name="Nel W.J."/>
            <person name="Swalarsk-Parry B.S."/>
            <person name="Vaghefi N."/>
            <person name="Wilken P.M."/>
            <person name="An Z."/>
            <person name="de Beer Z.W."/>
            <person name="De Vos L."/>
            <person name="Chen L."/>
            <person name="Duong T.A."/>
            <person name="Gao Y."/>
            <person name="Hammerbacher A."/>
            <person name="Kikkert J.R."/>
            <person name="Li Y."/>
            <person name="Li H."/>
            <person name="Li K."/>
            <person name="Li Q."/>
            <person name="Liu X."/>
            <person name="Ma X."/>
            <person name="Naidoo K."/>
            <person name="Pethybridge S.J."/>
            <person name="Sun J."/>
            <person name="Steenkamp E.T."/>
            <person name="van der Nest M.A."/>
            <person name="van Wyk S."/>
            <person name="Wingfield M.J."/>
            <person name="Xiong C."/>
            <person name="Yue Q."/>
            <person name="Zhang X."/>
        </authorList>
    </citation>
    <scope>NUCLEOTIDE SEQUENCE [LARGE SCALE GENOMIC DNA]</scope>
    <source>
        <strain evidence="2 3">BP5796</strain>
    </source>
</reference>
<sequence length="128" mass="14385">MYSALLASSQISQAPRRLTRPPRSDSLQGDFGPLADVQIEVDAVTAVEMNFGIVEPNIRPTRRRSSLTASTIMINLTTRRPVQSNEGSAPLRNPFTSASPTRREHWILLRREDLHQPWHSAGQTRVRS</sequence>
<feature type="compositionally biased region" description="Polar residues" evidence="1">
    <location>
        <begin position="78"/>
        <end position="87"/>
    </location>
</feature>
<dbReference type="AlphaFoldDB" id="A0A3D8T7P4"/>
<comment type="caution">
    <text evidence="2">The sequence shown here is derived from an EMBL/GenBank/DDBJ whole genome shotgun (WGS) entry which is preliminary data.</text>
</comment>
<feature type="compositionally biased region" description="Low complexity" evidence="1">
    <location>
        <begin position="1"/>
        <end position="14"/>
    </location>
</feature>
<feature type="region of interest" description="Disordered" evidence="1">
    <location>
        <begin position="1"/>
        <end position="31"/>
    </location>
</feature>